<dbReference type="InterPro" id="IPR013766">
    <property type="entry name" value="Thioredoxin_domain"/>
</dbReference>
<name>A0A6C0HU10_9ZZZZ</name>
<evidence type="ECO:0000256" key="1">
    <source>
        <dbReference type="SAM" id="Phobius"/>
    </source>
</evidence>
<dbReference type="PROSITE" id="PS51352">
    <property type="entry name" value="THIOREDOXIN_2"/>
    <property type="match status" value="1"/>
</dbReference>
<keyword evidence="1" id="KW-0472">Membrane</keyword>
<keyword evidence="1" id="KW-1133">Transmembrane helix</keyword>
<dbReference type="SUPFAM" id="SSF52833">
    <property type="entry name" value="Thioredoxin-like"/>
    <property type="match status" value="1"/>
</dbReference>
<organism evidence="3">
    <name type="scientific">viral metagenome</name>
    <dbReference type="NCBI Taxonomy" id="1070528"/>
    <lineage>
        <taxon>unclassified sequences</taxon>
        <taxon>metagenomes</taxon>
        <taxon>organismal metagenomes</taxon>
    </lineage>
</organism>
<proteinExistence type="predicted"/>
<feature type="transmembrane region" description="Helical" evidence="1">
    <location>
        <begin position="21"/>
        <end position="44"/>
    </location>
</feature>
<evidence type="ECO:0000259" key="2">
    <source>
        <dbReference type="PROSITE" id="PS51352"/>
    </source>
</evidence>
<feature type="domain" description="Thioredoxin" evidence="2">
    <location>
        <begin position="48"/>
        <end position="184"/>
    </location>
</feature>
<dbReference type="InterPro" id="IPR036249">
    <property type="entry name" value="Thioredoxin-like_sf"/>
</dbReference>
<accession>A0A6C0HU10</accession>
<dbReference type="Pfam" id="PF00085">
    <property type="entry name" value="Thioredoxin"/>
    <property type="match status" value="1"/>
</dbReference>
<keyword evidence="1" id="KW-0812">Transmembrane</keyword>
<protein>
    <recommendedName>
        <fullName evidence="2">Thioredoxin domain-containing protein</fullName>
    </recommendedName>
</protein>
<dbReference type="CDD" id="cd02961">
    <property type="entry name" value="PDI_a_family"/>
    <property type="match status" value="1"/>
</dbReference>
<evidence type="ECO:0000313" key="3">
    <source>
        <dbReference type="EMBL" id="QHT84002.1"/>
    </source>
</evidence>
<dbReference type="EMBL" id="MN740015">
    <property type="protein sequence ID" value="QHT84002.1"/>
    <property type="molecule type" value="Genomic_DNA"/>
</dbReference>
<reference evidence="3" key="1">
    <citation type="journal article" date="2020" name="Nature">
        <title>Giant virus diversity and host interactions through global metagenomics.</title>
        <authorList>
            <person name="Schulz F."/>
            <person name="Roux S."/>
            <person name="Paez-Espino D."/>
            <person name="Jungbluth S."/>
            <person name="Walsh D.A."/>
            <person name="Denef V.J."/>
            <person name="McMahon K.D."/>
            <person name="Konstantinidis K.T."/>
            <person name="Eloe-Fadrosh E.A."/>
            <person name="Kyrpides N.C."/>
            <person name="Woyke T."/>
        </authorList>
    </citation>
    <scope>NUCLEOTIDE SEQUENCE</scope>
    <source>
        <strain evidence="3">GVMAG-M-3300023184-16</strain>
    </source>
</reference>
<dbReference type="Gene3D" id="3.40.30.10">
    <property type="entry name" value="Glutaredoxin"/>
    <property type="match status" value="1"/>
</dbReference>
<dbReference type="AlphaFoldDB" id="A0A6C0HU10"/>
<sequence>MANKRKMFGGMLNGMLGGNGTMKIVIIVLLVLFIVVGIVVYSQYNRTVLDDQKSNIANANGNAKGKSDTNKSGMTGSSDTYDEGTLEVMFFNVDWCAHCVKAKPDWQTFVQKYDQQNFHGYNVNCVGGEKGVNCTKSDDENVKKSIAKYNIQHYPTLIFIQNGSQVEFDARINTQNLDDFMNKL</sequence>